<comment type="caution">
    <text evidence="3">The sequence shown here is derived from an EMBL/GenBank/DDBJ whole genome shotgun (WGS) entry which is preliminary data.</text>
</comment>
<dbReference type="PANTHER" id="PTHR34987:SF6">
    <property type="entry name" value="ALPHA-L-RHAMNOSIDASE SIX-HAIRPIN GLYCOSIDASE DOMAIN-CONTAINING PROTEIN"/>
    <property type="match status" value="1"/>
</dbReference>
<gene>
    <name evidence="3" type="ORF">GC101_11250</name>
</gene>
<evidence type="ECO:0000313" key="3">
    <source>
        <dbReference type="EMBL" id="NOU79453.1"/>
    </source>
</evidence>
<dbReference type="Pfam" id="PF21209">
    <property type="entry name" value="Bac_rhamnosid-like_N"/>
    <property type="match status" value="1"/>
</dbReference>
<dbReference type="InterPro" id="IPR008928">
    <property type="entry name" value="6-hairpin_glycosidase_sf"/>
</dbReference>
<name>A0ABX1YEN2_9BACL</name>
<organism evidence="3 4">
    <name type="scientific">Paenibacillus phytohabitans</name>
    <dbReference type="NCBI Taxonomy" id="2654978"/>
    <lineage>
        <taxon>Bacteria</taxon>
        <taxon>Bacillati</taxon>
        <taxon>Bacillota</taxon>
        <taxon>Bacilli</taxon>
        <taxon>Bacillales</taxon>
        <taxon>Paenibacillaceae</taxon>
        <taxon>Paenibacillus</taxon>
    </lineage>
</organism>
<feature type="domain" description="Alpha-rhamnosidase-like N-terminal" evidence="2">
    <location>
        <begin position="25"/>
        <end position="218"/>
    </location>
</feature>
<feature type="domain" description="Alpha-L-rhamnosidase six-hairpin glycosidase" evidence="1">
    <location>
        <begin position="242"/>
        <end position="572"/>
    </location>
</feature>
<reference evidence="3 4" key="1">
    <citation type="submission" date="2019-10" db="EMBL/GenBank/DDBJ databases">
        <title>Description of Paenibacillus terricola sp. nov.</title>
        <authorList>
            <person name="Carlier A."/>
            <person name="Qi S."/>
        </authorList>
    </citation>
    <scope>NUCLEOTIDE SEQUENCE [LARGE SCALE GENOMIC DNA]</scope>
    <source>
        <strain evidence="3 4">LMG 31459</strain>
    </source>
</reference>
<accession>A0ABX1YEN2</accession>
<dbReference type="Pfam" id="PF17389">
    <property type="entry name" value="Bac_rhamnosid6H"/>
    <property type="match status" value="1"/>
</dbReference>
<protein>
    <submittedName>
        <fullName evidence="3">Bacterial alpha-L-rhamnosidase</fullName>
    </submittedName>
</protein>
<dbReference type="EMBL" id="WHOB01000027">
    <property type="protein sequence ID" value="NOU79453.1"/>
    <property type="molecule type" value="Genomic_DNA"/>
</dbReference>
<dbReference type="Gene3D" id="2.60.420.10">
    <property type="entry name" value="Maltose phosphorylase, domain 3"/>
    <property type="match status" value="1"/>
</dbReference>
<proteinExistence type="predicted"/>
<dbReference type="InterPro" id="IPR012341">
    <property type="entry name" value="6hp_glycosidase-like_sf"/>
</dbReference>
<dbReference type="PANTHER" id="PTHR34987">
    <property type="entry name" value="C, PUTATIVE (AFU_ORTHOLOGUE AFUA_3G02880)-RELATED"/>
    <property type="match status" value="1"/>
</dbReference>
<sequence>MAVKRTARKGAYPSYWRLDRHYSNIEFRFTYDLPQEESIRIAAEGIFALYLDGKDNYRNNQSLITLPAGKHEISISLFNDTEVPALFIAGDHICTSSSWEVRSYQNDWVNAGSWTFNSASQPPSQFRLALTPQEPIRSELRDGFPLLDFGKETFGYLRFHGLSGLGKLCISYGESIAEALSPDECVLIDELDVTDMIAGAEEGSYTLKNAKAFRYVWIQADAEVHWQTVSMLYEYVPVTYRSSFQCSDPKINEIYEMSLYTLHLNTREFFLDGIKRDRWVWSGDAYQAFLMNYYSFFDLDVTRRTLVALRGKDPLTMHINTILDYSLYWFISLYDYYMYTGDLDFIRVNYNRAVSLMDFCLKQRNEEGLIVGRPQDWVFVDWADFSNEGAVSTEQILLSRGLEAMSQFAGLLGDDEASASYGKLAEEIIAATLHLFWDKDKGGLLHHRVDGENLPELTKHANMFAMSYDYLSAEQRDSVIRNVMLNPQVPQIRTPYMRFHELAVLCESGQHEYVRNEMLSYWGGMIDLGATTFWEEYDPTQTGDTHYGMYGMPYGKSLCHAWGASPIYLLGKYFLGVKPCEPGYAAFIVEPHLGGLEWLKGAVPIADGEVEVDMNEHRIRVRSTSGQGRLRYRTKGQPHEAVIPADGEWMEIRL</sequence>
<dbReference type="SUPFAM" id="SSF48208">
    <property type="entry name" value="Six-hairpin glycosidases"/>
    <property type="match status" value="1"/>
</dbReference>
<evidence type="ECO:0000313" key="4">
    <source>
        <dbReference type="Proteomes" id="UP000596857"/>
    </source>
</evidence>
<dbReference type="Gene3D" id="1.50.10.10">
    <property type="match status" value="1"/>
</dbReference>
<evidence type="ECO:0000259" key="1">
    <source>
        <dbReference type="Pfam" id="PF17389"/>
    </source>
</evidence>
<dbReference type="Proteomes" id="UP000596857">
    <property type="component" value="Unassembled WGS sequence"/>
</dbReference>
<dbReference type="InterPro" id="IPR048932">
    <property type="entry name" value="Rhamnosid-like_N_bacteroidetes"/>
</dbReference>
<keyword evidence="4" id="KW-1185">Reference proteome</keyword>
<dbReference type="InterPro" id="IPR035396">
    <property type="entry name" value="Bac_rhamnosid6H"/>
</dbReference>
<evidence type="ECO:0000259" key="2">
    <source>
        <dbReference type="Pfam" id="PF21209"/>
    </source>
</evidence>
<dbReference type="Gene3D" id="2.60.120.260">
    <property type="entry name" value="Galactose-binding domain-like"/>
    <property type="match status" value="2"/>
</dbReference>